<gene>
    <name evidence="3" type="ORF">OXX778_LOCUS1589</name>
</gene>
<dbReference type="EMBL" id="CAJNOC010000106">
    <property type="protein sequence ID" value="CAF0715514.1"/>
    <property type="molecule type" value="Genomic_DNA"/>
</dbReference>
<feature type="region of interest" description="Disordered" evidence="1">
    <location>
        <begin position="324"/>
        <end position="361"/>
    </location>
</feature>
<dbReference type="PANTHER" id="PTHR12460:SF0">
    <property type="entry name" value="CID DOMAIN-CONTAINING PROTEIN-RELATED"/>
    <property type="match status" value="1"/>
</dbReference>
<dbReference type="GO" id="GO:0003677">
    <property type="term" value="F:DNA binding"/>
    <property type="evidence" value="ECO:0007669"/>
    <property type="project" value="InterPro"/>
</dbReference>
<accession>A0A813M7Z7</accession>
<reference evidence="3" key="1">
    <citation type="submission" date="2021-02" db="EMBL/GenBank/DDBJ databases">
        <authorList>
            <person name="Nowell W R."/>
        </authorList>
    </citation>
    <scope>NUCLEOTIDE SEQUENCE</scope>
    <source>
        <strain evidence="3">Ploen Becks lab</strain>
    </source>
</reference>
<name>A0A813M7Z7_9BILA</name>
<dbReference type="AlphaFoldDB" id="A0A813M7Z7"/>
<proteinExistence type="predicted"/>
<feature type="compositionally biased region" description="Basic and acidic residues" evidence="1">
    <location>
        <begin position="478"/>
        <end position="490"/>
    </location>
</feature>
<feature type="region of interest" description="Disordered" evidence="1">
    <location>
        <begin position="280"/>
        <end position="311"/>
    </location>
</feature>
<evidence type="ECO:0000313" key="3">
    <source>
        <dbReference type="EMBL" id="CAF0715514.1"/>
    </source>
</evidence>
<dbReference type="SMART" id="SM01025">
    <property type="entry name" value="BEN"/>
    <property type="match status" value="1"/>
</dbReference>
<evidence type="ECO:0000256" key="1">
    <source>
        <dbReference type="SAM" id="MobiDB-lite"/>
    </source>
</evidence>
<feature type="region of interest" description="Disordered" evidence="1">
    <location>
        <begin position="825"/>
        <end position="892"/>
    </location>
</feature>
<feature type="compositionally biased region" description="Polar residues" evidence="1">
    <location>
        <begin position="152"/>
        <end position="162"/>
    </location>
</feature>
<protein>
    <recommendedName>
        <fullName evidence="2">BEN domain-containing protein</fullName>
    </recommendedName>
</protein>
<feature type="compositionally biased region" description="Acidic residues" evidence="1">
    <location>
        <begin position="346"/>
        <end position="358"/>
    </location>
</feature>
<dbReference type="Pfam" id="PF10523">
    <property type="entry name" value="BEN"/>
    <property type="match status" value="1"/>
</dbReference>
<dbReference type="InterPro" id="IPR018379">
    <property type="entry name" value="BEN_domain"/>
</dbReference>
<keyword evidence="4" id="KW-1185">Reference proteome</keyword>
<dbReference type="PANTHER" id="PTHR12460">
    <property type="entry name" value="CYCLIN-DEPENDENT KINASE INHIBITOR-RELATED PROTEIN"/>
    <property type="match status" value="1"/>
</dbReference>
<feature type="compositionally biased region" description="Low complexity" evidence="1">
    <location>
        <begin position="852"/>
        <end position="869"/>
    </location>
</feature>
<dbReference type="PROSITE" id="PS51457">
    <property type="entry name" value="BEN"/>
    <property type="match status" value="1"/>
</dbReference>
<evidence type="ECO:0000313" key="4">
    <source>
        <dbReference type="Proteomes" id="UP000663879"/>
    </source>
</evidence>
<sequence>MESTSDQVNNECVETVVAETVPEPTTNSTTTTTITNSNEIENDVKMMSKEIPNEPERTQQELAAMLRILIANFCDEHFVKKVKKAKLLMDNNKSLEKINEQKNENVVNTENTEKDQIDEMDTVNLTLSPPSSSVSNYSQTKTNENETKIESENPSNQSQEPSKLISSLLVGLDKLEIFGSIHVRSNNVRLLSCLIDEQLTFNNSDVSFSSASSSISSSGRYKFHLHRHSHGHRRHRGRHGYKKFREIKKIQAKKSTNHHQEINSYPIKKFKVYHDYKENKKNEELNSVQQQKSVEDGEEDDDHNKTDNNLENLASVAAQAVKLNTEKTSSRKPRKSPNVVPIHDDSELEYMNDDDMENGENFNEENVVNDALYAEEDNSSIISESFSDSSLLRHRRHRSNSSLYSEPSSIISSHKNNRLSRSPSLGASSSYGYENEYRSYSSCSSLSDYDAYDNYDSKKSHKRKDKNDRHKSDRKRMSKEQENMINSEDIKIEKEVEKEIEQPLQEPEVNPIEERRREEEYLMRKYKRRFSSFKNSDTQDQNLYLLESSRQHHRVYDVADMNQNPEQQVFMQKMMNVNSLVDRLSPISDPDMEHNLKNKTQNFTNQEQAVSGPSQKSEILNRINNLSPSSSSSSSSSIKNQNSLAAFHSLHNSQQNNAAAVLAAAAAAAAAAADLRNIHPHAHLNHNTQLHNHHAQSVAQLLADMQHQQQTHSQSEAAKVIAATLSNHHQHHPHLNPHHLLNRFSNNNQNDLMAAVLAQQQQQQQQQHQHQQHRSLLDTHTHLNSHQSYSTNGQLNQNGPIYNRYSSHLNAAIAAASAAAANLNSHQRRANSVESDATPSPPSTTPAVNGMSNNTQSISSAASSTSSTSENYKYKEEPKVSKEKSDNGNGNEKVRLVAGYDVFISTNDLNACNDDRGSATRLLRNLMDVFFDKSTLAKSSINGTGRITNTLDKHVISALFAYVKNRYPDVPHSQLTRAATDKCVQTRRNFRKKIKAAQSYFGMFPSLMMTRPPQLPQASENPV</sequence>
<dbReference type="OrthoDB" id="10071220at2759"/>
<dbReference type="Proteomes" id="UP000663879">
    <property type="component" value="Unassembled WGS sequence"/>
</dbReference>
<feature type="domain" description="BEN" evidence="2">
    <location>
        <begin position="899"/>
        <end position="990"/>
    </location>
</feature>
<dbReference type="GO" id="GO:0000993">
    <property type="term" value="F:RNA polymerase II complex binding"/>
    <property type="evidence" value="ECO:0007669"/>
    <property type="project" value="TreeGrafter"/>
</dbReference>
<dbReference type="Gene3D" id="1.10.10.2590">
    <property type="entry name" value="BEN domain"/>
    <property type="match status" value="1"/>
</dbReference>
<evidence type="ECO:0000259" key="2">
    <source>
        <dbReference type="PROSITE" id="PS51457"/>
    </source>
</evidence>
<feature type="compositionally biased region" description="Basic and acidic residues" evidence="1">
    <location>
        <begin position="872"/>
        <end position="886"/>
    </location>
</feature>
<feature type="region of interest" description="Disordered" evidence="1">
    <location>
        <begin position="454"/>
        <end position="490"/>
    </location>
</feature>
<comment type="caution">
    <text evidence="3">The sequence shown here is derived from an EMBL/GenBank/DDBJ whole genome shotgun (WGS) entry which is preliminary data.</text>
</comment>
<feature type="compositionally biased region" description="Low complexity" evidence="1">
    <location>
        <begin position="400"/>
        <end position="432"/>
    </location>
</feature>
<feature type="region of interest" description="Disordered" evidence="1">
    <location>
        <begin position="101"/>
        <end position="162"/>
    </location>
</feature>
<organism evidence="3 4">
    <name type="scientific">Brachionus calyciflorus</name>
    <dbReference type="NCBI Taxonomy" id="104777"/>
    <lineage>
        <taxon>Eukaryota</taxon>
        <taxon>Metazoa</taxon>
        <taxon>Spiralia</taxon>
        <taxon>Gnathifera</taxon>
        <taxon>Rotifera</taxon>
        <taxon>Eurotatoria</taxon>
        <taxon>Monogononta</taxon>
        <taxon>Pseudotrocha</taxon>
        <taxon>Ploima</taxon>
        <taxon>Brachionidae</taxon>
        <taxon>Brachionus</taxon>
    </lineage>
</organism>
<dbReference type="GO" id="GO:0031124">
    <property type="term" value="P:mRNA 3'-end processing"/>
    <property type="evidence" value="ECO:0007669"/>
    <property type="project" value="TreeGrafter"/>
</dbReference>
<feature type="region of interest" description="Disordered" evidence="1">
    <location>
        <begin position="387"/>
        <end position="432"/>
    </location>
</feature>
<feature type="compositionally biased region" description="Low complexity" evidence="1">
    <location>
        <begin position="122"/>
        <end position="136"/>
    </location>
</feature>